<accession>A0ABT4QCR3</accession>
<comment type="caution">
    <text evidence="1">The sequence shown here is derived from an EMBL/GenBank/DDBJ whole genome shotgun (WGS) entry which is preliminary data.</text>
</comment>
<organism evidence="1 2">
    <name type="scientific">Paenibacillus gyeongsangnamensis</name>
    <dbReference type="NCBI Taxonomy" id="3388067"/>
    <lineage>
        <taxon>Bacteria</taxon>
        <taxon>Bacillati</taxon>
        <taxon>Bacillota</taxon>
        <taxon>Bacilli</taxon>
        <taxon>Bacillales</taxon>
        <taxon>Paenibacillaceae</taxon>
        <taxon>Paenibacillus</taxon>
    </lineage>
</organism>
<evidence type="ECO:0000313" key="1">
    <source>
        <dbReference type="EMBL" id="MCZ8514650.1"/>
    </source>
</evidence>
<gene>
    <name evidence="1" type="ORF">O9H85_19920</name>
</gene>
<keyword evidence="2" id="KW-1185">Reference proteome</keyword>
<dbReference type="Proteomes" id="UP001527882">
    <property type="component" value="Unassembled WGS sequence"/>
</dbReference>
<proteinExistence type="predicted"/>
<protein>
    <submittedName>
        <fullName evidence="1">Uncharacterized protein</fullName>
    </submittedName>
</protein>
<dbReference type="EMBL" id="JAQAGZ010000013">
    <property type="protein sequence ID" value="MCZ8514650.1"/>
    <property type="molecule type" value="Genomic_DNA"/>
</dbReference>
<evidence type="ECO:0000313" key="2">
    <source>
        <dbReference type="Proteomes" id="UP001527882"/>
    </source>
</evidence>
<dbReference type="RefSeq" id="WP_269883176.1">
    <property type="nucleotide sequence ID" value="NZ_JAQAGZ010000013.1"/>
</dbReference>
<sequence>MLRYTFDAELLEISECHNGQDMEFRMKLKRPDTKVELAVKQIRAYFDHNDRYTDVLFYAHPEYEYQWIISEEFYPDFMLRLFRHQLLKELRWAEM</sequence>
<reference evidence="1 2" key="1">
    <citation type="submission" date="2022-12" db="EMBL/GenBank/DDBJ databases">
        <title>Draft genome sequence of Paenibacillus sp. dW9.</title>
        <authorList>
            <person name="Choi E.-W."/>
            <person name="Kim D.-U."/>
        </authorList>
    </citation>
    <scope>NUCLEOTIDE SEQUENCE [LARGE SCALE GENOMIC DNA]</scope>
    <source>
        <strain evidence="2">dW9</strain>
    </source>
</reference>
<name>A0ABT4QCR3_9BACL</name>